<keyword evidence="8 11" id="KW-0407">Ion channel</keyword>
<evidence type="ECO:0000256" key="1">
    <source>
        <dbReference type="ARBA" id="ARBA00004651"/>
    </source>
</evidence>
<dbReference type="AlphaFoldDB" id="A0A3D5QB50"/>
<dbReference type="EMBL" id="DPPF01000105">
    <property type="protein sequence ID" value="HCW93067.1"/>
    <property type="molecule type" value="Genomic_DNA"/>
</dbReference>
<keyword evidence="4 11" id="KW-0812">Transmembrane</keyword>
<keyword evidence="7 11" id="KW-0472">Membrane</keyword>
<feature type="binding site" evidence="11">
    <location>
        <position position="74"/>
    </location>
    <ligand>
        <name>Na(+)</name>
        <dbReference type="ChEBI" id="CHEBI:29101"/>
        <note>structural</note>
    </ligand>
</feature>
<dbReference type="PANTHER" id="PTHR28259">
    <property type="entry name" value="FLUORIDE EXPORT PROTEIN 1-RELATED"/>
    <property type="match status" value="1"/>
</dbReference>
<evidence type="ECO:0000256" key="6">
    <source>
        <dbReference type="ARBA" id="ARBA00023065"/>
    </source>
</evidence>
<evidence type="ECO:0000313" key="12">
    <source>
        <dbReference type="EMBL" id="HCW93067.1"/>
    </source>
</evidence>
<feature type="transmembrane region" description="Helical" evidence="11">
    <location>
        <begin position="96"/>
        <end position="120"/>
    </location>
</feature>
<keyword evidence="5 11" id="KW-1133">Transmembrane helix</keyword>
<comment type="caution">
    <text evidence="12">The sequence shown here is derived from an EMBL/GenBank/DDBJ whole genome shotgun (WGS) entry which is preliminary data.</text>
</comment>
<keyword evidence="3" id="KW-0997">Cell inner membrane</keyword>
<evidence type="ECO:0000256" key="9">
    <source>
        <dbReference type="ARBA" id="ARBA00035120"/>
    </source>
</evidence>
<evidence type="ECO:0000256" key="8">
    <source>
        <dbReference type="ARBA" id="ARBA00023303"/>
    </source>
</evidence>
<keyword evidence="6 11" id="KW-0406">Ion transport</keyword>
<dbReference type="GO" id="GO:0005886">
    <property type="term" value="C:plasma membrane"/>
    <property type="evidence" value="ECO:0007669"/>
    <property type="project" value="UniProtKB-SubCell"/>
</dbReference>
<dbReference type="HAMAP" id="MF_00454">
    <property type="entry name" value="FluC"/>
    <property type="match status" value="1"/>
</dbReference>
<feature type="transmembrane region" description="Helical" evidence="11">
    <location>
        <begin position="63"/>
        <end position="84"/>
    </location>
</feature>
<organism evidence="12 13">
    <name type="scientific">Flexistipes sinusarabici</name>
    <dbReference type="NCBI Taxonomy" id="2352"/>
    <lineage>
        <taxon>Bacteria</taxon>
        <taxon>Pseudomonadati</taxon>
        <taxon>Deferribacterota</taxon>
        <taxon>Deferribacteres</taxon>
        <taxon>Deferribacterales</taxon>
        <taxon>Flexistipitaceae</taxon>
        <taxon>Flexistipes</taxon>
    </lineage>
</organism>
<dbReference type="InterPro" id="IPR003691">
    <property type="entry name" value="FluC"/>
</dbReference>
<reference evidence="12 13" key="1">
    <citation type="journal article" date="2018" name="Nat. Biotechnol.">
        <title>A standardized bacterial taxonomy based on genome phylogeny substantially revises the tree of life.</title>
        <authorList>
            <person name="Parks D.H."/>
            <person name="Chuvochina M."/>
            <person name="Waite D.W."/>
            <person name="Rinke C."/>
            <person name="Skarshewski A."/>
            <person name="Chaumeil P.A."/>
            <person name="Hugenholtz P."/>
        </authorList>
    </citation>
    <scope>NUCLEOTIDE SEQUENCE [LARGE SCALE GENOMIC DNA]</scope>
    <source>
        <strain evidence="12">UBA8672</strain>
    </source>
</reference>
<keyword evidence="2 11" id="KW-1003">Cell membrane</keyword>
<evidence type="ECO:0000313" key="13">
    <source>
        <dbReference type="Proteomes" id="UP000262325"/>
    </source>
</evidence>
<keyword evidence="11" id="KW-0479">Metal-binding</keyword>
<feature type="binding site" evidence="11">
    <location>
        <position position="77"/>
    </location>
    <ligand>
        <name>Na(+)</name>
        <dbReference type="ChEBI" id="CHEBI:29101"/>
        <note>structural</note>
    </ligand>
</feature>
<comment type="activity regulation">
    <text evidence="11">Na(+) is not transported, but it plays an essential structural role and its presence is essential for fluoride channel function.</text>
</comment>
<comment type="similarity">
    <text evidence="9 11">Belongs to the fluoride channel Fluc/FEX (TC 1.A.43) family.</text>
</comment>
<feature type="transmembrane region" description="Helical" evidence="11">
    <location>
        <begin position="31"/>
        <end position="56"/>
    </location>
</feature>
<evidence type="ECO:0000256" key="2">
    <source>
        <dbReference type="ARBA" id="ARBA00022475"/>
    </source>
</evidence>
<keyword evidence="11" id="KW-0813">Transport</keyword>
<evidence type="ECO:0000256" key="3">
    <source>
        <dbReference type="ARBA" id="ARBA00022519"/>
    </source>
</evidence>
<proteinExistence type="inferred from homology"/>
<comment type="subcellular location">
    <subcellularLocation>
        <location evidence="1 11">Cell membrane</location>
        <topology evidence="1 11">Multi-pass membrane protein</topology>
    </subcellularLocation>
</comment>
<evidence type="ECO:0000256" key="7">
    <source>
        <dbReference type="ARBA" id="ARBA00023136"/>
    </source>
</evidence>
<dbReference type="GO" id="GO:0046872">
    <property type="term" value="F:metal ion binding"/>
    <property type="evidence" value="ECO:0007669"/>
    <property type="project" value="UniProtKB-KW"/>
</dbReference>
<dbReference type="NCBIfam" id="TIGR00494">
    <property type="entry name" value="crcB"/>
    <property type="match status" value="1"/>
</dbReference>
<evidence type="ECO:0000256" key="11">
    <source>
        <dbReference type="HAMAP-Rule" id="MF_00454"/>
    </source>
</evidence>
<gene>
    <name evidence="11 12" type="primary">crcB</name>
    <name evidence="11" type="synonym">fluC</name>
    <name evidence="12" type="ORF">DHM44_05240</name>
</gene>
<sequence>MNILYIGIGGFFGAVSRFVVSKITMNIFGNLIPYGTIAVNILGSFLLGFLFTLSVIKMSDGAAFRALVCIGFLGSFTTFSTFSLEAVNLLEENSYVLFFIYAAANVIISLITAFLGVYTARLWGGL</sequence>
<comment type="function">
    <text evidence="11">Fluoride-specific ion channel. Important for reducing fluoride concentration in the cell, thus reducing its toxicity.</text>
</comment>
<comment type="catalytic activity">
    <reaction evidence="10">
        <text>fluoride(in) = fluoride(out)</text>
        <dbReference type="Rhea" id="RHEA:76159"/>
        <dbReference type="ChEBI" id="CHEBI:17051"/>
    </reaction>
    <physiologicalReaction direction="left-to-right" evidence="10">
        <dbReference type="Rhea" id="RHEA:76160"/>
    </physiologicalReaction>
</comment>
<dbReference type="Pfam" id="PF02537">
    <property type="entry name" value="CRCB"/>
    <property type="match status" value="1"/>
</dbReference>
<dbReference type="GO" id="GO:0062054">
    <property type="term" value="F:fluoride channel activity"/>
    <property type="evidence" value="ECO:0007669"/>
    <property type="project" value="UniProtKB-UniRule"/>
</dbReference>
<dbReference type="PANTHER" id="PTHR28259:SF1">
    <property type="entry name" value="FLUORIDE EXPORT PROTEIN 1-RELATED"/>
    <property type="match status" value="1"/>
</dbReference>
<evidence type="ECO:0000256" key="10">
    <source>
        <dbReference type="ARBA" id="ARBA00035585"/>
    </source>
</evidence>
<keyword evidence="11" id="KW-0915">Sodium</keyword>
<evidence type="ECO:0000256" key="5">
    <source>
        <dbReference type="ARBA" id="ARBA00022989"/>
    </source>
</evidence>
<dbReference type="Proteomes" id="UP000262325">
    <property type="component" value="Unassembled WGS sequence"/>
</dbReference>
<protein>
    <recommendedName>
        <fullName evidence="11">Fluoride-specific ion channel FluC</fullName>
    </recommendedName>
</protein>
<name>A0A3D5QB50_FLESI</name>
<accession>A0A3D5QB50</accession>
<dbReference type="GO" id="GO:0140114">
    <property type="term" value="P:cellular detoxification of fluoride"/>
    <property type="evidence" value="ECO:0007669"/>
    <property type="project" value="UniProtKB-UniRule"/>
</dbReference>
<evidence type="ECO:0000256" key="4">
    <source>
        <dbReference type="ARBA" id="ARBA00022692"/>
    </source>
</evidence>